<feature type="compositionally biased region" description="Basic and acidic residues" evidence="1">
    <location>
        <begin position="189"/>
        <end position="201"/>
    </location>
</feature>
<dbReference type="Proteomes" id="UP000261620">
    <property type="component" value="Unplaced"/>
</dbReference>
<proteinExistence type="predicted"/>
<evidence type="ECO:0000313" key="2">
    <source>
        <dbReference type="Ensembl" id="ENSMMOP00000021775.1"/>
    </source>
</evidence>
<organism evidence="2 3">
    <name type="scientific">Mola mola</name>
    <name type="common">Ocean sunfish</name>
    <name type="synonym">Tetraodon mola</name>
    <dbReference type="NCBI Taxonomy" id="94237"/>
    <lineage>
        <taxon>Eukaryota</taxon>
        <taxon>Metazoa</taxon>
        <taxon>Chordata</taxon>
        <taxon>Craniata</taxon>
        <taxon>Vertebrata</taxon>
        <taxon>Euteleostomi</taxon>
        <taxon>Actinopterygii</taxon>
        <taxon>Neopterygii</taxon>
        <taxon>Teleostei</taxon>
        <taxon>Neoteleostei</taxon>
        <taxon>Acanthomorphata</taxon>
        <taxon>Eupercaria</taxon>
        <taxon>Tetraodontiformes</taxon>
        <taxon>Molidae</taxon>
        <taxon>Mola</taxon>
    </lineage>
</organism>
<dbReference type="GO" id="GO:0043066">
    <property type="term" value="P:negative regulation of apoptotic process"/>
    <property type="evidence" value="ECO:0007669"/>
    <property type="project" value="InterPro"/>
</dbReference>
<dbReference type="PIRSF" id="PIRSF037634">
    <property type="entry name" value="HS1-associating_X-1"/>
    <property type="match status" value="1"/>
</dbReference>
<dbReference type="AlphaFoldDB" id="A0A3Q3X1F4"/>
<dbReference type="GO" id="GO:0015629">
    <property type="term" value="C:actin cytoskeleton"/>
    <property type="evidence" value="ECO:0007669"/>
    <property type="project" value="TreeGrafter"/>
</dbReference>
<evidence type="ECO:0000313" key="3">
    <source>
        <dbReference type="Proteomes" id="UP000261620"/>
    </source>
</evidence>
<accession>A0A3Q3X1F4</accession>
<name>A0A3Q3X1F4_MOLML</name>
<dbReference type="OMA" id="SKFNDIW"/>
<dbReference type="PANTHER" id="PTHR14938:SF2">
    <property type="entry name" value="HCLS1-ASSOCIATED PROTEIN X-1"/>
    <property type="match status" value="1"/>
</dbReference>
<dbReference type="GO" id="GO:0016324">
    <property type="term" value="C:apical plasma membrane"/>
    <property type="evidence" value="ECO:0007669"/>
    <property type="project" value="TreeGrafter"/>
</dbReference>
<feature type="region of interest" description="Disordered" evidence="1">
    <location>
        <begin position="114"/>
        <end position="296"/>
    </location>
</feature>
<dbReference type="GO" id="GO:0005739">
    <property type="term" value="C:mitochondrion"/>
    <property type="evidence" value="ECO:0007669"/>
    <property type="project" value="TreeGrafter"/>
</dbReference>
<sequence length="307" mass="34220">MSVFDLFRGFFGVPGGQYRGRRDPFFDAMTHDDDDDDDDEDGFYCDGFHGDQQDPFDSAWRFGFSVGPDGMRVQEPPGFGHILREMEEIFSQLGHWEGKPESGNTGVPMLPPPQDRAEMGKRGFSGNPLRDFMLKSHDDPQGTQAGLPREPKYDGHPSHESPAFPGSPFHDWTPFSKFNDILRKSPLKAPEEERKEDRDLDSAVSSGGLDEILAPPAGQTPNQPRTRSFFQSVTVTKVVKPDGTVEERRTVRDSQGKDETTVTVSGGPGNQEGPDHQNGPVTPGDPHPFSDMRDDNSLFSRFFRGFK</sequence>
<dbReference type="Ensembl" id="ENSMMOT00000022137.1">
    <property type="protein sequence ID" value="ENSMMOP00000021775.1"/>
    <property type="gene ID" value="ENSMMOG00000016553.1"/>
</dbReference>
<protein>
    <submittedName>
        <fullName evidence="2">Uncharacterized protein</fullName>
    </submittedName>
</protein>
<reference evidence="2" key="2">
    <citation type="submission" date="2025-09" db="UniProtKB">
        <authorList>
            <consortium name="Ensembl"/>
        </authorList>
    </citation>
    <scope>IDENTIFICATION</scope>
</reference>
<evidence type="ECO:0000256" key="1">
    <source>
        <dbReference type="SAM" id="MobiDB-lite"/>
    </source>
</evidence>
<reference evidence="2" key="1">
    <citation type="submission" date="2025-08" db="UniProtKB">
        <authorList>
            <consortium name="Ensembl"/>
        </authorList>
    </citation>
    <scope>IDENTIFICATION</scope>
</reference>
<dbReference type="GO" id="GO:0030136">
    <property type="term" value="C:clathrin-coated vesicle"/>
    <property type="evidence" value="ECO:0007669"/>
    <property type="project" value="TreeGrafter"/>
</dbReference>
<dbReference type="PANTHER" id="PTHR14938">
    <property type="entry name" value="HCLS1-ASSOCIATED PROTEIN X-1"/>
    <property type="match status" value="1"/>
</dbReference>
<feature type="compositionally biased region" description="Basic and acidic residues" evidence="1">
    <location>
        <begin position="239"/>
        <end position="260"/>
    </location>
</feature>
<dbReference type="GO" id="GO:0030833">
    <property type="term" value="P:regulation of actin filament polymerization"/>
    <property type="evidence" value="ECO:0007669"/>
    <property type="project" value="TreeGrafter"/>
</dbReference>
<dbReference type="InterPro" id="IPR017248">
    <property type="entry name" value="HAX-1"/>
</dbReference>
<dbReference type="GO" id="GO:0016529">
    <property type="term" value="C:sarcoplasmic reticulum"/>
    <property type="evidence" value="ECO:0007669"/>
    <property type="project" value="TreeGrafter"/>
</dbReference>
<feature type="compositionally biased region" description="Basic and acidic residues" evidence="1">
    <location>
        <begin position="149"/>
        <end position="159"/>
    </location>
</feature>
<keyword evidence="3" id="KW-1185">Reference proteome</keyword>
<feature type="compositionally biased region" description="Polar residues" evidence="1">
    <location>
        <begin position="219"/>
        <end position="235"/>
    </location>
</feature>